<dbReference type="InterPro" id="IPR002477">
    <property type="entry name" value="Peptidoglycan-bd-like"/>
</dbReference>
<dbReference type="InterPro" id="IPR036365">
    <property type="entry name" value="PGBD-like_sf"/>
</dbReference>
<dbReference type="Pfam" id="PF01471">
    <property type="entry name" value="PG_binding_1"/>
    <property type="match status" value="2"/>
</dbReference>
<sequence length="192" mass="20389">MSGTITTRITALLAAALLATAAALTGASAASADDLAATSDDTLAEIEATPWPEYSMGDVNADILAAKLLITEQGFDPGAEDAEFDGEFRAAVLNYQAANDLEDSGTLNAETWLLLREQTFGEYGPGSRGNVVRAVQHLINAKFEAHLGVDGIYGPDTEDAVRWVQDFFGIGVDGITGAYTFRALVTYQDYDK</sequence>
<dbReference type="EMBL" id="CP074133">
    <property type="protein sequence ID" value="QUX21241.1"/>
    <property type="molecule type" value="Genomic_DNA"/>
</dbReference>
<keyword evidence="4" id="KW-1185">Reference proteome</keyword>
<dbReference type="InterPro" id="IPR006311">
    <property type="entry name" value="TAT_signal"/>
</dbReference>
<feature type="signal peptide" evidence="1">
    <location>
        <begin position="1"/>
        <end position="32"/>
    </location>
</feature>
<evidence type="ECO:0000256" key="1">
    <source>
        <dbReference type="SAM" id="SignalP"/>
    </source>
</evidence>
<evidence type="ECO:0000259" key="2">
    <source>
        <dbReference type="Pfam" id="PF01471"/>
    </source>
</evidence>
<evidence type="ECO:0000313" key="4">
    <source>
        <dbReference type="Proteomes" id="UP000676079"/>
    </source>
</evidence>
<dbReference type="InterPro" id="IPR036366">
    <property type="entry name" value="PGBDSf"/>
</dbReference>
<dbReference type="Gene3D" id="1.10.101.10">
    <property type="entry name" value="PGBD-like superfamily/PGBD"/>
    <property type="match status" value="2"/>
</dbReference>
<protein>
    <submittedName>
        <fullName evidence="3">Peptidoglycan-binding protein</fullName>
    </submittedName>
</protein>
<name>A0ABX8BG75_9ACTN</name>
<dbReference type="PROSITE" id="PS51318">
    <property type="entry name" value="TAT"/>
    <property type="match status" value="1"/>
</dbReference>
<dbReference type="RefSeq" id="WP_220562464.1">
    <property type="nucleotide sequence ID" value="NZ_CP074133.1"/>
</dbReference>
<feature type="domain" description="Peptidoglycan binding-like" evidence="2">
    <location>
        <begin position="63"/>
        <end position="113"/>
    </location>
</feature>
<proteinExistence type="predicted"/>
<organism evidence="3 4">
    <name type="scientific">Nocardiopsis changdeensis</name>
    <dbReference type="NCBI Taxonomy" id="2831969"/>
    <lineage>
        <taxon>Bacteria</taxon>
        <taxon>Bacillati</taxon>
        <taxon>Actinomycetota</taxon>
        <taxon>Actinomycetes</taxon>
        <taxon>Streptosporangiales</taxon>
        <taxon>Nocardiopsidaceae</taxon>
        <taxon>Nocardiopsis</taxon>
    </lineage>
</organism>
<feature type="chain" id="PRO_5047074130" evidence="1">
    <location>
        <begin position="33"/>
        <end position="192"/>
    </location>
</feature>
<evidence type="ECO:0000313" key="3">
    <source>
        <dbReference type="EMBL" id="QUX21241.1"/>
    </source>
</evidence>
<accession>A0ABX8BG75</accession>
<feature type="domain" description="Peptidoglycan binding-like" evidence="2">
    <location>
        <begin position="129"/>
        <end position="184"/>
    </location>
</feature>
<gene>
    <name evidence="3" type="ORF">KGD84_22775</name>
</gene>
<reference evidence="3 4" key="1">
    <citation type="submission" date="2021-05" db="EMBL/GenBank/DDBJ databases">
        <title>Direct Submission.</title>
        <authorList>
            <person name="Li K."/>
            <person name="Gao J."/>
        </authorList>
    </citation>
    <scope>NUCLEOTIDE SEQUENCE [LARGE SCALE GENOMIC DNA]</scope>
    <source>
        <strain evidence="3 4">Mg02</strain>
    </source>
</reference>
<dbReference type="SUPFAM" id="SSF47090">
    <property type="entry name" value="PGBD-like"/>
    <property type="match status" value="2"/>
</dbReference>
<dbReference type="Proteomes" id="UP000676079">
    <property type="component" value="Chromosome"/>
</dbReference>
<keyword evidence="1" id="KW-0732">Signal</keyword>